<evidence type="ECO:0000313" key="2">
    <source>
        <dbReference type="EMBL" id="MCY6369172.1"/>
    </source>
</evidence>
<reference evidence="2" key="1">
    <citation type="submission" date="2022-12" db="EMBL/GenBank/DDBJ databases">
        <authorList>
            <person name="Wang J."/>
        </authorList>
    </citation>
    <scope>NUCLEOTIDE SEQUENCE</scope>
    <source>
        <strain evidence="2">HY-42-06</strain>
    </source>
</reference>
<dbReference type="InterPro" id="IPR043768">
    <property type="entry name" value="DUF5714"/>
</dbReference>
<proteinExistence type="predicted"/>
<gene>
    <name evidence="2" type="ORF">OXH55_00745</name>
</gene>
<feature type="domain" description="DUF5714" evidence="1">
    <location>
        <begin position="57"/>
        <end position="231"/>
    </location>
</feature>
<sequence length="233" mass="26175">MEHKNNCLICGKELIYTDTAEEMRCVYCKETFESNVKCEEGHYVCDKCHSMSASEIIKRYCLDTESENPIEIMMKLLKHPSIKMHGPEHHFLVPAVLLAAYYNKKGDRVNKEAKIIEAQKRSSNVPGGSCGFCGTCGAGVGTGIFMSLITGATPLSGEQWSFSNMMTSNSLKIIAENGGPRCCKRNSYLAVLKAVEFLDENIGVKLKVDRNIKCEYSDLNKECRRENCLFYHE</sequence>
<dbReference type="Pfam" id="PF18978">
    <property type="entry name" value="DUF5714"/>
    <property type="match status" value="1"/>
</dbReference>
<dbReference type="Proteomes" id="UP001079657">
    <property type="component" value="Unassembled WGS sequence"/>
</dbReference>
<dbReference type="EMBL" id="JAPQES010000001">
    <property type="protein sequence ID" value="MCY6369172.1"/>
    <property type="molecule type" value="Genomic_DNA"/>
</dbReference>
<keyword evidence="3" id="KW-1185">Reference proteome</keyword>
<organism evidence="2 3">
    <name type="scientific">Clostridium ganghwense</name>
    <dbReference type="NCBI Taxonomy" id="312089"/>
    <lineage>
        <taxon>Bacteria</taxon>
        <taxon>Bacillati</taxon>
        <taxon>Bacillota</taxon>
        <taxon>Clostridia</taxon>
        <taxon>Eubacteriales</taxon>
        <taxon>Clostridiaceae</taxon>
        <taxon>Clostridium</taxon>
    </lineage>
</organism>
<name>A0ABT4CJE8_9CLOT</name>
<evidence type="ECO:0000259" key="1">
    <source>
        <dbReference type="Pfam" id="PF18978"/>
    </source>
</evidence>
<evidence type="ECO:0000313" key="3">
    <source>
        <dbReference type="Proteomes" id="UP001079657"/>
    </source>
</evidence>
<protein>
    <submittedName>
        <fullName evidence="2">DUF5714 domain-containing protein</fullName>
    </submittedName>
</protein>
<comment type="caution">
    <text evidence="2">The sequence shown here is derived from an EMBL/GenBank/DDBJ whole genome shotgun (WGS) entry which is preliminary data.</text>
</comment>
<accession>A0ABT4CJE8</accession>